<keyword evidence="1" id="KW-1133">Transmembrane helix</keyword>
<feature type="transmembrane region" description="Helical" evidence="1">
    <location>
        <begin position="20"/>
        <end position="38"/>
    </location>
</feature>
<evidence type="ECO:0000256" key="1">
    <source>
        <dbReference type="SAM" id="Phobius"/>
    </source>
</evidence>
<keyword evidence="1" id="KW-0812">Transmembrane</keyword>
<dbReference type="Proteomes" id="UP000765509">
    <property type="component" value="Unassembled WGS sequence"/>
</dbReference>
<name>A0A9Q3ETH1_9BASI</name>
<keyword evidence="1" id="KW-0472">Membrane</keyword>
<evidence type="ECO:0000313" key="2">
    <source>
        <dbReference type="EMBL" id="MBW0524713.1"/>
    </source>
</evidence>
<reference evidence="2" key="1">
    <citation type="submission" date="2021-03" db="EMBL/GenBank/DDBJ databases">
        <title>Draft genome sequence of rust myrtle Austropuccinia psidii MF-1, a brazilian biotype.</title>
        <authorList>
            <person name="Quecine M.C."/>
            <person name="Pachon D.M.R."/>
            <person name="Bonatelli M.L."/>
            <person name="Correr F.H."/>
            <person name="Franceschini L.M."/>
            <person name="Leite T.F."/>
            <person name="Margarido G.R.A."/>
            <person name="Almeida C.A."/>
            <person name="Ferrarezi J.A."/>
            <person name="Labate C.A."/>
        </authorList>
    </citation>
    <scope>NUCLEOTIDE SEQUENCE</scope>
    <source>
        <strain evidence="2">MF-1</strain>
    </source>
</reference>
<proteinExistence type="predicted"/>
<dbReference type="EMBL" id="AVOT02031238">
    <property type="protein sequence ID" value="MBW0524713.1"/>
    <property type="molecule type" value="Genomic_DNA"/>
</dbReference>
<protein>
    <submittedName>
        <fullName evidence="2">Uncharacterized protein</fullName>
    </submittedName>
</protein>
<accession>A0A9Q3ETH1</accession>
<evidence type="ECO:0000313" key="3">
    <source>
        <dbReference type="Proteomes" id="UP000765509"/>
    </source>
</evidence>
<sequence length="164" mass="18520">MHFRTQCSNPKGTVTWWNVIYNLPVLTGLSTGLIAFLARVPSAEVYHFCTKTQKNNQSNILTTILQKMENLEKREANVTLPMGLTTLIMQLNHRIDELIEKQSKMDKIINDLLTRIDNGEKRQQLTNNLVSSSLSDSSISTMIPISFAAAMANTQNRNEQSLPK</sequence>
<comment type="caution">
    <text evidence="2">The sequence shown here is derived from an EMBL/GenBank/DDBJ whole genome shotgun (WGS) entry which is preliminary data.</text>
</comment>
<gene>
    <name evidence="2" type="ORF">O181_064428</name>
</gene>
<dbReference type="AlphaFoldDB" id="A0A9Q3ETH1"/>
<keyword evidence="3" id="KW-1185">Reference proteome</keyword>
<organism evidence="2 3">
    <name type="scientific">Austropuccinia psidii MF-1</name>
    <dbReference type="NCBI Taxonomy" id="1389203"/>
    <lineage>
        <taxon>Eukaryota</taxon>
        <taxon>Fungi</taxon>
        <taxon>Dikarya</taxon>
        <taxon>Basidiomycota</taxon>
        <taxon>Pucciniomycotina</taxon>
        <taxon>Pucciniomycetes</taxon>
        <taxon>Pucciniales</taxon>
        <taxon>Sphaerophragmiaceae</taxon>
        <taxon>Austropuccinia</taxon>
    </lineage>
</organism>